<dbReference type="EMBL" id="KZ678129">
    <property type="protein sequence ID" value="PSN72713.1"/>
    <property type="molecule type" value="Genomic_DNA"/>
</dbReference>
<feature type="transmembrane region" description="Helical" evidence="1">
    <location>
        <begin position="81"/>
        <end position="101"/>
    </location>
</feature>
<evidence type="ECO:0000256" key="1">
    <source>
        <dbReference type="SAM" id="Phobius"/>
    </source>
</evidence>
<dbReference type="Proteomes" id="UP000240883">
    <property type="component" value="Unassembled WGS sequence"/>
</dbReference>
<protein>
    <submittedName>
        <fullName evidence="2">Uncharacterized protein</fullName>
    </submittedName>
</protein>
<sequence length="137" mass="15578">MSSGDDALCQSSMEPPMSPKPLCLPQVCSSASFYTLTPNCCGLLLIFRQAIPRRSVSLLMALVFSITVVTMGWLYDMKQRRFIFGLYLVLFLFVLLLYPLLRFSFLEQRTRKGTKGLFSLCFHAMTCMHAGHHVELK</sequence>
<dbReference type="AlphaFoldDB" id="A0A2T2P549"/>
<keyword evidence="3" id="KW-1185">Reference proteome</keyword>
<evidence type="ECO:0000313" key="2">
    <source>
        <dbReference type="EMBL" id="PSN72713.1"/>
    </source>
</evidence>
<keyword evidence="1" id="KW-0472">Membrane</keyword>
<reference evidence="2 3" key="1">
    <citation type="journal article" date="2018" name="Front. Microbiol.">
        <title>Genome-Wide Analysis of Corynespora cassiicola Leaf Fall Disease Putative Effectors.</title>
        <authorList>
            <person name="Lopez D."/>
            <person name="Ribeiro S."/>
            <person name="Label P."/>
            <person name="Fumanal B."/>
            <person name="Venisse J.S."/>
            <person name="Kohler A."/>
            <person name="de Oliveira R.R."/>
            <person name="Labutti K."/>
            <person name="Lipzen A."/>
            <person name="Lail K."/>
            <person name="Bauer D."/>
            <person name="Ohm R.A."/>
            <person name="Barry K.W."/>
            <person name="Spatafora J."/>
            <person name="Grigoriev I.V."/>
            <person name="Martin F.M."/>
            <person name="Pujade-Renaud V."/>
        </authorList>
    </citation>
    <scope>NUCLEOTIDE SEQUENCE [LARGE SCALE GENOMIC DNA]</scope>
    <source>
        <strain evidence="2 3">Philippines</strain>
    </source>
</reference>
<evidence type="ECO:0000313" key="3">
    <source>
        <dbReference type="Proteomes" id="UP000240883"/>
    </source>
</evidence>
<accession>A0A2T2P549</accession>
<proteinExistence type="predicted"/>
<name>A0A2T2P549_CORCC</name>
<keyword evidence="1" id="KW-1133">Transmembrane helix</keyword>
<gene>
    <name evidence="2" type="ORF">BS50DRAFT_165947</name>
</gene>
<feature type="transmembrane region" description="Helical" evidence="1">
    <location>
        <begin position="56"/>
        <end position="75"/>
    </location>
</feature>
<organism evidence="2 3">
    <name type="scientific">Corynespora cassiicola Philippines</name>
    <dbReference type="NCBI Taxonomy" id="1448308"/>
    <lineage>
        <taxon>Eukaryota</taxon>
        <taxon>Fungi</taxon>
        <taxon>Dikarya</taxon>
        <taxon>Ascomycota</taxon>
        <taxon>Pezizomycotina</taxon>
        <taxon>Dothideomycetes</taxon>
        <taxon>Pleosporomycetidae</taxon>
        <taxon>Pleosporales</taxon>
        <taxon>Corynesporascaceae</taxon>
        <taxon>Corynespora</taxon>
    </lineage>
</organism>
<keyword evidence="1" id="KW-0812">Transmembrane</keyword>